<keyword evidence="1" id="KW-0732">Signal</keyword>
<keyword evidence="3" id="KW-1185">Reference proteome</keyword>
<dbReference type="EMBL" id="CABPSQ010000013">
    <property type="protein sequence ID" value="VVE74058.1"/>
    <property type="molecule type" value="Genomic_DNA"/>
</dbReference>
<organism evidence="2 3">
    <name type="scientific">Pandoraea captiosa</name>
    <dbReference type="NCBI Taxonomy" id="2508302"/>
    <lineage>
        <taxon>Bacteria</taxon>
        <taxon>Pseudomonadati</taxon>
        <taxon>Pseudomonadota</taxon>
        <taxon>Betaproteobacteria</taxon>
        <taxon>Burkholderiales</taxon>
        <taxon>Burkholderiaceae</taxon>
        <taxon>Pandoraea</taxon>
    </lineage>
</organism>
<feature type="chain" id="PRO_5023041858" description="Internal virion protein B" evidence="1">
    <location>
        <begin position="30"/>
        <end position="183"/>
    </location>
</feature>
<proteinExistence type="predicted"/>
<evidence type="ECO:0000313" key="2">
    <source>
        <dbReference type="EMBL" id="VVE74058.1"/>
    </source>
</evidence>
<evidence type="ECO:0000256" key="1">
    <source>
        <dbReference type="SAM" id="SignalP"/>
    </source>
</evidence>
<evidence type="ECO:0008006" key="4">
    <source>
        <dbReference type="Google" id="ProtNLM"/>
    </source>
</evidence>
<reference evidence="2 3" key="1">
    <citation type="submission" date="2019-08" db="EMBL/GenBank/DDBJ databases">
        <authorList>
            <person name="Peeters C."/>
        </authorList>
    </citation>
    <scope>NUCLEOTIDE SEQUENCE [LARGE SCALE GENOMIC DNA]</scope>
    <source>
        <strain evidence="2 3">LMG 31118</strain>
    </source>
</reference>
<dbReference type="RefSeq" id="WP_150627339.1">
    <property type="nucleotide sequence ID" value="NZ_CABPSQ010000013.1"/>
</dbReference>
<feature type="signal peptide" evidence="1">
    <location>
        <begin position="1"/>
        <end position="29"/>
    </location>
</feature>
<dbReference type="Proteomes" id="UP000414136">
    <property type="component" value="Unassembled WGS sequence"/>
</dbReference>
<protein>
    <recommendedName>
        <fullName evidence="4">Internal virion protein B</fullName>
    </recommendedName>
</protein>
<dbReference type="OrthoDB" id="10012813at2"/>
<name>A0A5E5ALB2_9BURK</name>
<gene>
    <name evidence="2" type="ORF">PCA31118_04671</name>
</gene>
<dbReference type="AlphaFoldDB" id="A0A5E5ALB2"/>
<evidence type="ECO:0000313" key="3">
    <source>
        <dbReference type="Proteomes" id="UP000414136"/>
    </source>
</evidence>
<accession>A0A5E5ALB2</accession>
<sequence>MADPITLLTITAATSSALGVAGAITSANAQSASADAAAAAADYNASVSREKGKVALAQANANEEAQRRAGAMALGRQAAATAESGVDLSSGSALDLYKQSATNAELDALNIRYGGQMQALGMDSQAALDSMSAQQARNNSGAALTAGYLNAGASALSSYGTYTGQKAQINYAKSRAAGGLSQG</sequence>